<evidence type="ECO:0000256" key="1">
    <source>
        <dbReference type="SAM" id="MobiDB-lite"/>
    </source>
</evidence>
<dbReference type="VEuPathDB" id="TriTrypDB:TcIL3000_7_4800"/>
<gene>
    <name evidence="2" type="ORF">TCIL3000_7_4800</name>
</gene>
<accession>G0UQK5</accession>
<sequence>MRDIKDGKPAPVEHTAKEYIIISDSDGEGEEEKVCSEQLPRLTQRPRRSTASKAARAAAIISKQNRKTTAAGRNKYRKKLEKLGGVYKDLARGVLASLLILPPGAGAVFGCREPLPRRSPKLSVTSAPTPPPHKPAESVHRDENPPTQSDYSVPTTPEAAELVTLSPAEQKALQMLMVDAEDVLLSENSTTKSLFSPSEIYTTPEVPRSQVVADTSHNTEEAARVLFSCTDMYAAATSEKRTTRSAVLAVNKTPTPLGKADSAAPANKNMSTQRPTEECAVGKLSLSRVMLRRHNEKSRQRMSIQKSLALP</sequence>
<feature type="region of interest" description="Disordered" evidence="1">
    <location>
        <begin position="292"/>
        <end position="311"/>
    </location>
</feature>
<feature type="region of interest" description="Disordered" evidence="1">
    <location>
        <begin position="42"/>
        <end position="71"/>
    </location>
</feature>
<feature type="region of interest" description="Disordered" evidence="1">
    <location>
        <begin position="257"/>
        <end position="278"/>
    </location>
</feature>
<organism evidence="2">
    <name type="scientific">Trypanosoma congolense (strain IL3000)</name>
    <dbReference type="NCBI Taxonomy" id="1068625"/>
    <lineage>
        <taxon>Eukaryota</taxon>
        <taxon>Discoba</taxon>
        <taxon>Euglenozoa</taxon>
        <taxon>Kinetoplastea</taxon>
        <taxon>Metakinetoplastina</taxon>
        <taxon>Trypanosomatida</taxon>
        <taxon>Trypanosomatidae</taxon>
        <taxon>Trypanosoma</taxon>
        <taxon>Nannomonas</taxon>
    </lineage>
</organism>
<reference evidence="2" key="1">
    <citation type="journal article" date="2012" name="Proc. Natl. Acad. Sci. U.S.A.">
        <title>Antigenic diversity is generated by distinct evolutionary mechanisms in African trypanosome species.</title>
        <authorList>
            <person name="Jackson A.P."/>
            <person name="Berry A."/>
            <person name="Aslett M."/>
            <person name="Allison H.C."/>
            <person name="Burton P."/>
            <person name="Vavrova-Anderson J."/>
            <person name="Brown R."/>
            <person name="Browne H."/>
            <person name="Corton N."/>
            <person name="Hauser H."/>
            <person name="Gamble J."/>
            <person name="Gilderthorp R."/>
            <person name="Marcello L."/>
            <person name="McQuillan J."/>
            <person name="Otto T.D."/>
            <person name="Quail M.A."/>
            <person name="Sanders M.J."/>
            <person name="van Tonder A."/>
            <person name="Ginger M.L."/>
            <person name="Field M.C."/>
            <person name="Barry J.D."/>
            <person name="Hertz-Fowler C."/>
            <person name="Berriman M."/>
        </authorList>
    </citation>
    <scope>NUCLEOTIDE SEQUENCE</scope>
    <source>
        <strain evidence="2">IL3000</strain>
    </source>
</reference>
<feature type="region of interest" description="Disordered" evidence="1">
    <location>
        <begin position="119"/>
        <end position="154"/>
    </location>
</feature>
<dbReference type="AlphaFoldDB" id="G0UQK5"/>
<feature type="compositionally biased region" description="Low complexity" evidence="1">
    <location>
        <begin position="51"/>
        <end position="63"/>
    </location>
</feature>
<protein>
    <submittedName>
        <fullName evidence="2">Uncharacterized protein</fullName>
    </submittedName>
</protein>
<name>G0UQK5_TRYCI</name>
<evidence type="ECO:0000313" key="2">
    <source>
        <dbReference type="EMBL" id="CCC91666.1"/>
    </source>
</evidence>
<proteinExistence type="predicted"/>
<dbReference type="EMBL" id="HE575320">
    <property type="protein sequence ID" value="CCC91666.1"/>
    <property type="molecule type" value="Genomic_DNA"/>
</dbReference>
<feature type="compositionally biased region" description="Basic and acidic residues" evidence="1">
    <location>
        <begin position="134"/>
        <end position="144"/>
    </location>
</feature>
<feature type="compositionally biased region" description="Polar residues" evidence="1">
    <location>
        <begin position="145"/>
        <end position="154"/>
    </location>
</feature>
<feature type="compositionally biased region" description="Polar residues" evidence="1">
    <location>
        <begin position="301"/>
        <end position="311"/>
    </location>
</feature>